<proteinExistence type="inferred from homology"/>
<gene>
    <name evidence="4" type="ORF">PanWU01x14_177240</name>
</gene>
<evidence type="ECO:0000256" key="1">
    <source>
        <dbReference type="ARBA" id="ARBA00009861"/>
    </source>
</evidence>
<evidence type="ECO:0000313" key="5">
    <source>
        <dbReference type="Proteomes" id="UP000237105"/>
    </source>
</evidence>
<dbReference type="InterPro" id="IPR050317">
    <property type="entry name" value="Plant_Fungal_Acyltransferase"/>
</dbReference>
<dbReference type="AlphaFoldDB" id="A0A2P5C7M6"/>
<dbReference type="GO" id="GO:0016747">
    <property type="term" value="F:acyltransferase activity, transferring groups other than amino-acyl groups"/>
    <property type="evidence" value="ECO:0007669"/>
    <property type="project" value="TreeGrafter"/>
</dbReference>
<comment type="similarity">
    <text evidence="1">Belongs to the plant acyltransferase family.</text>
</comment>
<dbReference type="PANTHER" id="PTHR31642:SF11">
    <property type="entry name" value="SHIKIMATE O-HYDROXYCINNAMOYLTRANSFERASE"/>
    <property type="match status" value="1"/>
</dbReference>
<name>A0A2P5C7M6_PARAD</name>
<reference evidence="5" key="1">
    <citation type="submission" date="2016-06" db="EMBL/GenBank/DDBJ databases">
        <title>Parallel loss of symbiosis genes in relatives of nitrogen-fixing non-legume Parasponia.</title>
        <authorList>
            <person name="Van Velzen R."/>
            <person name="Holmer R."/>
            <person name="Bu F."/>
            <person name="Rutten L."/>
            <person name="Van Zeijl A."/>
            <person name="Liu W."/>
            <person name="Santuari L."/>
            <person name="Cao Q."/>
            <person name="Sharma T."/>
            <person name="Shen D."/>
            <person name="Roswanjaya Y."/>
            <person name="Wardhani T."/>
            <person name="Kalhor M.S."/>
            <person name="Jansen J."/>
            <person name="Van den Hoogen J."/>
            <person name="Gungor B."/>
            <person name="Hartog M."/>
            <person name="Hontelez J."/>
            <person name="Verver J."/>
            <person name="Yang W.-C."/>
            <person name="Schijlen E."/>
            <person name="Repin R."/>
            <person name="Schilthuizen M."/>
            <person name="Schranz E."/>
            <person name="Heidstra R."/>
            <person name="Miyata K."/>
            <person name="Fedorova E."/>
            <person name="Kohlen W."/>
            <person name="Bisseling T."/>
            <person name="Smit S."/>
            <person name="Geurts R."/>
        </authorList>
    </citation>
    <scope>NUCLEOTIDE SEQUENCE [LARGE SCALE GENOMIC DNA]</scope>
    <source>
        <strain evidence="5">cv. WU1-14</strain>
    </source>
</reference>
<dbReference type="Proteomes" id="UP000237105">
    <property type="component" value="Unassembled WGS sequence"/>
</dbReference>
<evidence type="ECO:0000256" key="3">
    <source>
        <dbReference type="ARBA" id="ARBA00023315"/>
    </source>
</evidence>
<keyword evidence="3" id="KW-0012">Acyltransferase</keyword>
<dbReference type="EMBL" id="JXTB01000164">
    <property type="protein sequence ID" value="PON56994.1"/>
    <property type="molecule type" value="Genomic_DNA"/>
</dbReference>
<dbReference type="PANTHER" id="PTHR31642">
    <property type="entry name" value="TRICHOTHECENE 3-O-ACETYLTRANSFERASE"/>
    <property type="match status" value="1"/>
</dbReference>
<comment type="caution">
    <text evidence="4">The sequence shown here is derived from an EMBL/GenBank/DDBJ whole genome shotgun (WGS) entry which is preliminary data.</text>
</comment>
<dbReference type="InterPro" id="IPR023213">
    <property type="entry name" value="CAT-like_dom_sf"/>
</dbReference>
<accession>A0A2P5C7M6</accession>
<sequence length="440" mass="49364">MIINVRETTMIRPAEETPRDALWLSNMDLMTTEVHVPTVYFYRHSEADNFFDAAILKDALGKVLVPFYPLAGRLRIDNTGRLEVDCNAEGVLFVEAETSSVLDELGDFTPTMELRKLIPPVDRSRGVSSFSLLVLQICYFKCGAVSLGVGVEHRLVDGTSGTHFVKEWSNIARGLRLSLQPLLDRTFLRARDPPQPKYPHVEYQPSPELMKTLEDNERSGSSNNDDITVVGLFEIKEAQIRILKAKSKDDGNTINYSTYEILAGHVWKCASKARSLPDEQETKLFIPTSGRSRFLQPPLEPNFFGNVVFTACAISTVGDLKSKPSWYAARKIHDAITQMTDDYLRSSIDFVELLPNISSRYLRSDVYGNPNLGINSWVRLPVYDADFGWGRPFNIGPAGIAYDGKSFLLPTLADDGSVTLAIALRSQHMKVFKKLLYDDI</sequence>
<dbReference type="OrthoDB" id="671439at2759"/>
<evidence type="ECO:0000256" key="2">
    <source>
        <dbReference type="ARBA" id="ARBA00022679"/>
    </source>
</evidence>
<dbReference type="STRING" id="3476.A0A2P5C7M6"/>
<protein>
    <submittedName>
        <fullName evidence="4">Transferase</fullName>
    </submittedName>
</protein>
<dbReference type="FunFam" id="3.30.559.10:FF:000015">
    <property type="entry name" value="Spermidine hydroxycinnamoyl transferase"/>
    <property type="match status" value="1"/>
</dbReference>
<organism evidence="4 5">
    <name type="scientific">Parasponia andersonii</name>
    <name type="common">Sponia andersonii</name>
    <dbReference type="NCBI Taxonomy" id="3476"/>
    <lineage>
        <taxon>Eukaryota</taxon>
        <taxon>Viridiplantae</taxon>
        <taxon>Streptophyta</taxon>
        <taxon>Embryophyta</taxon>
        <taxon>Tracheophyta</taxon>
        <taxon>Spermatophyta</taxon>
        <taxon>Magnoliopsida</taxon>
        <taxon>eudicotyledons</taxon>
        <taxon>Gunneridae</taxon>
        <taxon>Pentapetalae</taxon>
        <taxon>rosids</taxon>
        <taxon>fabids</taxon>
        <taxon>Rosales</taxon>
        <taxon>Cannabaceae</taxon>
        <taxon>Parasponia</taxon>
    </lineage>
</organism>
<dbReference type="Gene3D" id="3.30.559.10">
    <property type="entry name" value="Chloramphenicol acetyltransferase-like domain"/>
    <property type="match status" value="2"/>
</dbReference>
<keyword evidence="2 4" id="KW-0808">Transferase</keyword>
<evidence type="ECO:0000313" key="4">
    <source>
        <dbReference type="EMBL" id="PON56994.1"/>
    </source>
</evidence>
<dbReference type="Pfam" id="PF02458">
    <property type="entry name" value="Transferase"/>
    <property type="match status" value="1"/>
</dbReference>
<dbReference type="FunFam" id="3.30.559.10:FF:000008">
    <property type="entry name" value="Tryptamine hydroxycinnamoyl transferase"/>
    <property type="match status" value="1"/>
</dbReference>
<keyword evidence="5" id="KW-1185">Reference proteome</keyword>